<dbReference type="InterPro" id="IPR036291">
    <property type="entry name" value="NAD(P)-bd_dom_sf"/>
</dbReference>
<dbReference type="SUPFAM" id="SSF51735">
    <property type="entry name" value="NAD(P)-binding Rossmann-fold domains"/>
    <property type="match status" value="1"/>
</dbReference>
<dbReference type="PRINTS" id="PR00080">
    <property type="entry name" value="SDRFAMILY"/>
</dbReference>
<organism evidence="2 3">
    <name type="scientific">Thalassotalea psychrophila</name>
    <dbReference type="NCBI Taxonomy" id="3065647"/>
    <lineage>
        <taxon>Bacteria</taxon>
        <taxon>Pseudomonadati</taxon>
        <taxon>Pseudomonadota</taxon>
        <taxon>Gammaproteobacteria</taxon>
        <taxon>Alteromonadales</taxon>
        <taxon>Colwelliaceae</taxon>
        <taxon>Thalassotalea</taxon>
    </lineage>
</organism>
<reference evidence="3" key="1">
    <citation type="submission" date="2023-09" db="EMBL/GenBank/DDBJ databases">
        <authorList>
            <person name="Li S."/>
            <person name="Li X."/>
            <person name="Zhang C."/>
            <person name="Zhao Z."/>
        </authorList>
    </citation>
    <scope>NUCLEOTIDE SEQUENCE [LARGE SCALE GENOMIC DNA]</scope>
    <source>
        <strain evidence="3">SQ149</strain>
    </source>
</reference>
<evidence type="ECO:0000256" key="1">
    <source>
        <dbReference type="RuleBase" id="RU000363"/>
    </source>
</evidence>
<dbReference type="InterPro" id="IPR052625">
    <property type="entry name" value="Chl_b_Red"/>
</dbReference>
<accession>A0ABY9TTK3</accession>
<dbReference type="RefSeq" id="WP_348391285.1">
    <property type="nucleotide sequence ID" value="NZ_CP134145.1"/>
</dbReference>
<dbReference type="Gene3D" id="3.40.50.720">
    <property type="entry name" value="NAD(P)-binding Rossmann-like Domain"/>
    <property type="match status" value="1"/>
</dbReference>
<evidence type="ECO:0000313" key="3">
    <source>
        <dbReference type="Proteomes" id="UP001258994"/>
    </source>
</evidence>
<dbReference type="PANTHER" id="PTHR24314">
    <property type="entry name" value="NON-SPECIFIC LIPID TRANSFER PROTEIN-RELATED"/>
    <property type="match status" value="1"/>
</dbReference>
<keyword evidence="3" id="KW-1185">Reference proteome</keyword>
<dbReference type="EC" id="1.-.-.-" evidence="2"/>
<dbReference type="GO" id="GO:0016491">
    <property type="term" value="F:oxidoreductase activity"/>
    <property type="evidence" value="ECO:0007669"/>
    <property type="project" value="UniProtKB-KW"/>
</dbReference>
<comment type="similarity">
    <text evidence="1">Belongs to the short-chain dehydrogenases/reductases (SDR) family.</text>
</comment>
<dbReference type="PRINTS" id="PR00081">
    <property type="entry name" value="GDHRDH"/>
</dbReference>
<dbReference type="EMBL" id="CP134145">
    <property type="protein sequence ID" value="WNC72166.1"/>
    <property type="molecule type" value="Genomic_DNA"/>
</dbReference>
<dbReference type="InterPro" id="IPR002347">
    <property type="entry name" value="SDR_fam"/>
</dbReference>
<dbReference type="PANTHER" id="PTHR24314:SF21">
    <property type="entry name" value="CHLOROPHYLL(IDE) B REDUCTASE NYC1, CHLOROPLASTIC-RELATED"/>
    <property type="match status" value="1"/>
</dbReference>
<keyword evidence="2" id="KW-0560">Oxidoreductase</keyword>
<dbReference type="CDD" id="cd05233">
    <property type="entry name" value="SDR_c"/>
    <property type="match status" value="1"/>
</dbReference>
<dbReference type="Proteomes" id="UP001258994">
    <property type="component" value="Chromosome"/>
</dbReference>
<proteinExistence type="inferred from homology"/>
<protein>
    <submittedName>
        <fullName evidence="2">SDR family oxidoreductase</fullName>
        <ecNumber evidence="2">1.-.-.-</ecNumber>
    </submittedName>
</protein>
<dbReference type="Pfam" id="PF00106">
    <property type="entry name" value="adh_short"/>
    <property type="match status" value="1"/>
</dbReference>
<gene>
    <name evidence="2" type="ORF">RGQ13_18900</name>
</gene>
<sequence>MANVVITGSTKGIGRGLAAEFAKQGHKVMISGRKQNDIDSTIAELGFESGQVVGLACDTTDKAQVQALWDEAKSTFSTVDIWVNNAGLARTVWSILDTPDSEISTMVNTNLLGNINCCKVVANGMKQQGGGKIFNMLGGGSDGEYFKGMGVYGTTKRGLDYFTNALSKELKDDNIIVGKIRPGMIITEGVIREAKEDLDNFQKRRKFANALCDTVETVAPFLVENILKFNKTGKKIAWLNTTKITLRMLATFISKPKDKFEDFGL</sequence>
<name>A0ABY9TTK3_9GAMM</name>
<evidence type="ECO:0000313" key="2">
    <source>
        <dbReference type="EMBL" id="WNC72166.1"/>
    </source>
</evidence>